<evidence type="ECO:0000259" key="6">
    <source>
        <dbReference type="PROSITE" id="PS50043"/>
    </source>
</evidence>
<dbReference type="Pfam" id="PF00196">
    <property type="entry name" value="GerE"/>
    <property type="match status" value="1"/>
</dbReference>
<evidence type="ECO:0000256" key="3">
    <source>
        <dbReference type="ARBA" id="ARBA00023125"/>
    </source>
</evidence>
<keyword evidence="4" id="KW-0804">Transcription</keyword>
<dbReference type="SUPFAM" id="SSF52172">
    <property type="entry name" value="CheY-like"/>
    <property type="match status" value="1"/>
</dbReference>
<dbReference type="InterPro" id="IPR000792">
    <property type="entry name" value="Tscrpt_reg_LuxR_C"/>
</dbReference>
<dbReference type="PROSITE" id="PS00622">
    <property type="entry name" value="HTH_LUXR_1"/>
    <property type="match status" value="1"/>
</dbReference>
<dbReference type="CDD" id="cd06170">
    <property type="entry name" value="LuxR_C_like"/>
    <property type="match status" value="1"/>
</dbReference>
<evidence type="ECO:0000313" key="8">
    <source>
        <dbReference type="EMBL" id="QMV85538.1"/>
    </source>
</evidence>
<name>A0A7G5FFZ7_9CORY</name>
<dbReference type="SMART" id="SM00448">
    <property type="entry name" value="REC"/>
    <property type="match status" value="1"/>
</dbReference>
<dbReference type="InterPro" id="IPR016032">
    <property type="entry name" value="Sig_transdc_resp-reg_C-effctor"/>
</dbReference>
<dbReference type="PRINTS" id="PR00038">
    <property type="entry name" value="HTHLUXR"/>
</dbReference>
<dbReference type="InterPro" id="IPR001789">
    <property type="entry name" value="Sig_transdc_resp-reg_receiver"/>
</dbReference>
<accession>A0A7G5FFZ7</accession>
<dbReference type="InterPro" id="IPR039420">
    <property type="entry name" value="WalR-like"/>
</dbReference>
<feature type="domain" description="HTH luxR-type" evidence="6">
    <location>
        <begin position="145"/>
        <end position="210"/>
    </location>
</feature>
<dbReference type="GO" id="GO:0003677">
    <property type="term" value="F:DNA binding"/>
    <property type="evidence" value="ECO:0007669"/>
    <property type="project" value="UniProtKB-KW"/>
</dbReference>
<evidence type="ECO:0000313" key="9">
    <source>
        <dbReference type="Proteomes" id="UP000515570"/>
    </source>
</evidence>
<dbReference type="PANTHER" id="PTHR43214:SF24">
    <property type="entry name" value="TRANSCRIPTIONAL REGULATORY PROTEIN NARL-RELATED"/>
    <property type="match status" value="1"/>
</dbReference>
<evidence type="ECO:0000256" key="1">
    <source>
        <dbReference type="ARBA" id="ARBA00022553"/>
    </source>
</evidence>
<keyword evidence="9" id="KW-1185">Reference proteome</keyword>
<feature type="domain" description="Response regulatory" evidence="7">
    <location>
        <begin position="3"/>
        <end position="127"/>
    </location>
</feature>
<evidence type="ECO:0000259" key="7">
    <source>
        <dbReference type="PROSITE" id="PS50110"/>
    </source>
</evidence>
<dbReference type="GO" id="GO:0006355">
    <property type="term" value="P:regulation of DNA-templated transcription"/>
    <property type="evidence" value="ECO:0007669"/>
    <property type="project" value="InterPro"/>
</dbReference>
<dbReference type="PROSITE" id="PS50043">
    <property type="entry name" value="HTH_LUXR_2"/>
    <property type="match status" value="1"/>
</dbReference>
<gene>
    <name evidence="8" type="ORF">HW450_01965</name>
</gene>
<dbReference type="Proteomes" id="UP000515570">
    <property type="component" value="Chromosome"/>
</dbReference>
<reference evidence="8 9" key="1">
    <citation type="submission" date="2020-07" db="EMBL/GenBank/DDBJ databases">
        <title>non toxigenic Corynebacterium sp. nov from a clinical source.</title>
        <authorList>
            <person name="Bernier A.-M."/>
            <person name="Bernard K."/>
        </authorList>
    </citation>
    <scope>NUCLEOTIDE SEQUENCE [LARGE SCALE GENOMIC DNA]</scope>
    <source>
        <strain evidence="9">NML 93-0612</strain>
    </source>
</reference>
<dbReference type="PROSITE" id="PS50110">
    <property type="entry name" value="RESPONSE_REGULATORY"/>
    <property type="match status" value="1"/>
</dbReference>
<dbReference type="EMBL" id="CP059833">
    <property type="protein sequence ID" value="QMV85538.1"/>
    <property type="molecule type" value="Genomic_DNA"/>
</dbReference>
<sequence>MISVLLADDHPVIRAGLKAVLEDDDDITVVGEVATPEEAVSFVRAHPDLDLVLMDLRFGDGPGEDAESGGVRATRMIREQPNAPQVLVVTNYSTDADVVGAVSAGAVGYLLKDSDPSVLVAGVRQAAVGESVLSTKVATRLMGRMRNPSVNLTAREMEVLRLVSEGKSNRDIAKELFLTEATIKSHLGNAFTKLGVTSRTAAVVEARKRGIF</sequence>
<dbReference type="AlphaFoldDB" id="A0A7G5FFZ7"/>
<proteinExistence type="predicted"/>
<dbReference type="CDD" id="cd17535">
    <property type="entry name" value="REC_NarL-like"/>
    <property type="match status" value="1"/>
</dbReference>
<dbReference type="Gene3D" id="3.40.50.2300">
    <property type="match status" value="1"/>
</dbReference>
<dbReference type="InterPro" id="IPR011006">
    <property type="entry name" value="CheY-like_superfamily"/>
</dbReference>
<keyword evidence="1 5" id="KW-0597">Phosphoprotein</keyword>
<dbReference type="SUPFAM" id="SSF46894">
    <property type="entry name" value="C-terminal effector domain of the bipartite response regulators"/>
    <property type="match status" value="1"/>
</dbReference>
<evidence type="ECO:0000256" key="4">
    <source>
        <dbReference type="ARBA" id="ARBA00023163"/>
    </source>
</evidence>
<dbReference type="GO" id="GO:0000160">
    <property type="term" value="P:phosphorelay signal transduction system"/>
    <property type="evidence" value="ECO:0007669"/>
    <property type="project" value="InterPro"/>
</dbReference>
<evidence type="ECO:0000256" key="2">
    <source>
        <dbReference type="ARBA" id="ARBA00023015"/>
    </source>
</evidence>
<dbReference type="RefSeq" id="WP_182386359.1">
    <property type="nucleotide sequence ID" value="NZ_CP059833.1"/>
</dbReference>
<dbReference type="InterPro" id="IPR058245">
    <property type="entry name" value="NreC/VraR/RcsB-like_REC"/>
</dbReference>
<protein>
    <submittedName>
        <fullName evidence="8">Response regulator transcription factor</fullName>
    </submittedName>
</protein>
<keyword evidence="3" id="KW-0238">DNA-binding</keyword>
<keyword evidence="2" id="KW-0805">Transcription regulation</keyword>
<dbReference type="SMART" id="SM00421">
    <property type="entry name" value="HTH_LUXR"/>
    <property type="match status" value="1"/>
</dbReference>
<organism evidence="8 9">
    <name type="scientific">Corynebacterium hindlerae</name>
    <dbReference type="NCBI Taxonomy" id="699041"/>
    <lineage>
        <taxon>Bacteria</taxon>
        <taxon>Bacillati</taxon>
        <taxon>Actinomycetota</taxon>
        <taxon>Actinomycetes</taxon>
        <taxon>Mycobacteriales</taxon>
        <taxon>Corynebacteriaceae</taxon>
        <taxon>Corynebacterium</taxon>
    </lineage>
</organism>
<dbReference type="PANTHER" id="PTHR43214">
    <property type="entry name" value="TWO-COMPONENT RESPONSE REGULATOR"/>
    <property type="match status" value="1"/>
</dbReference>
<feature type="modified residue" description="4-aspartylphosphate" evidence="5">
    <location>
        <position position="55"/>
    </location>
</feature>
<evidence type="ECO:0000256" key="5">
    <source>
        <dbReference type="PROSITE-ProRule" id="PRU00169"/>
    </source>
</evidence>
<dbReference type="Pfam" id="PF00072">
    <property type="entry name" value="Response_reg"/>
    <property type="match status" value="1"/>
</dbReference>